<protein>
    <recommendedName>
        <fullName evidence="7">Large ribosomal subunit protein mL37</fullName>
    </recommendedName>
    <alternativeName>
        <fullName evidence="8">39S ribosomal protein L37, mitochondrial</fullName>
    </alternativeName>
</protein>
<dbReference type="PANTHER" id="PTHR15889">
    <property type="entry name" value="MITOCHONDRIAL RIBOSOMAL PROTEIN L37"/>
    <property type="match status" value="1"/>
</dbReference>
<evidence type="ECO:0000256" key="3">
    <source>
        <dbReference type="ARBA" id="ARBA00022980"/>
    </source>
</evidence>
<dbReference type="KEGG" id="ccat:101458084"/>
<keyword evidence="2" id="KW-0809">Transit peptide</keyword>
<dbReference type="EMBL" id="CAJHJT010000001">
    <property type="protein sequence ID" value="CAD6994776.1"/>
    <property type="molecule type" value="Genomic_DNA"/>
</dbReference>
<evidence type="ECO:0000313" key="10">
    <source>
        <dbReference type="Proteomes" id="UP000606786"/>
    </source>
</evidence>
<comment type="similarity">
    <text evidence="6">Belongs to the mitochondrion-specific ribosomal protein mL37 family.</text>
</comment>
<gene>
    <name evidence="9" type="ORF">CCAP1982_LOCUS3507</name>
</gene>
<dbReference type="GO" id="GO:1990904">
    <property type="term" value="C:ribonucleoprotein complex"/>
    <property type="evidence" value="ECO:0007669"/>
    <property type="project" value="UniProtKB-KW"/>
</dbReference>
<keyword evidence="5" id="KW-0687">Ribonucleoprotein</keyword>
<dbReference type="AlphaFoldDB" id="A0A811U9H9"/>
<reference evidence="9" key="1">
    <citation type="submission" date="2020-11" db="EMBL/GenBank/DDBJ databases">
        <authorList>
            <person name="Whitehead M."/>
        </authorList>
    </citation>
    <scope>NUCLEOTIDE SEQUENCE</scope>
    <source>
        <strain evidence="9">EGII</strain>
    </source>
</reference>
<evidence type="ECO:0000256" key="7">
    <source>
        <dbReference type="ARBA" id="ARBA00039442"/>
    </source>
</evidence>
<evidence type="ECO:0000256" key="5">
    <source>
        <dbReference type="ARBA" id="ARBA00023274"/>
    </source>
</evidence>
<comment type="subcellular location">
    <subcellularLocation>
        <location evidence="1">Mitochondrion</location>
    </subcellularLocation>
</comment>
<dbReference type="GO" id="GO:0003735">
    <property type="term" value="F:structural constituent of ribosome"/>
    <property type="evidence" value="ECO:0007669"/>
    <property type="project" value="InterPro"/>
</dbReference>
<keyword evidence="10" id="KW-1185">Reference proteome</keyword>
<dbReference type="GO" id="GO:0006412">
    <property type="term" value="P:translation"/>
    <property type="evidence" value="ECO:0007669"/>
    <property type="project" value="InterPro"/>
</dbReference>
<evidence type="ECO:0000256" key="4">
    <source>
        <dbReference type="ARBA" id="ARBA00023128"/>
    </source>
</evidence>
<dbReference type="PANTHER" id="PTHR15889:SF2">
    <property type="entry name" value="LARGE RIBOSOMAL SUBUNIT PROTEIN ML37"/>
    <property type="match status" value="1"/>
</dbReference>
<dbReference type="InterPro" id="IPR010793">
    <property type="entry name" value="Ribosomal_mL37/mL65"/>
</dbReference>
<organism evidence="9 10">
    <name type="scientific">Ceratitis capitata</name>
    <name type="common">Mediterranean fruit fly</name>
    <name type="synonym">Tephritis capitata</name>
    <dbReference type="NCBI Taxonomy" id="7213"/>
    <lineage>
        <taxon>Eukaryota</taxon>
        <taxon>Metazoa</taxon>
        <taxon>Ecdysozoa</taxon>
        <taxon>Arthropoda</taxon>
        <taxon>Hexapoda</taxon>
        <taxon>Insecta</taxon>
        <taxon>Pterygota</taxon>
        <taxon>Neoptera</taxon>
        <taxon>Endopterygota</taxon>
        <taxon>Diptera</taxon>
        <taxon>Brachycera</taxon>
        <taxon>Muscomorpha</taxon>
        <taxon>Tephritoidea</taxon>
        <taxon>Tephritidae</taxon>
        <taxon>Ceratitis</taxon>
        <taxon>Ceratitis</taxon>
    </lineage>
</organism>
<dbReference type="Pfam" id="PF07147">
    <property type="entry name" value="PDCD9"/>
    <property type="match status" value="1"/>
</dbReference>
<dbReference type="InterPro" id="IPR052482">
    <property type="entry name" value="mtLSU_mL37"/>
</dbReference>
<dbReference type="GO" id="GO:0005840">
    <property type="term" value="C:ribosome"/>
    <property type="evidence" value="ECO:0007669"/>
    <property type="project" value="UniProtKB-KW"/>
</dbReference>
<keyword evidence="4" id="KW-0496">Mitochondrion</keyword>
<dbReference type="Proteomes" id="UP000606786">
    <property type="component" value="Unassembled WGS sequence"/>
</dbReference>
<name>A0A811U9H9_CERCA</name>
<evidence type="ECO:0000256" key="6">
    <source>
        <dbReference type="ARBA" id="ARBA00037985"/>
    </source>
</evidence>
<accession>A0A811U9H9</accession>
<dbReference type="GO" id="GO:0005739">
    <property type="term" value="C:mitochondrion"/>
    <property type="evidence" value="ECO:0007669"/>
    <property type="project" value="UniProtKB-SubCell"/>
</dbReference>
<dbReference type="OrthoDB" id="5835618at2759"/>
<proteinExistence type="inferred from homology"/>
<sequence>MRFTNSLWAQHLGWTFKRHWLVQGKRIPRDTGAAAELEKCGKLVKSFDLVESQKKSIQHERLHAFEKEKDTHDRLQATPGYLFGNNNVLVEGLPQALLLTKTIEISDLPESLQQSVNNIQFTALQERGIKMAILGSNVFSADQAKLPKKRSHLRPEYNLPREYSIPKERKITLLLNKLLTECEKYAGPNITSQRRLVNNVNFNVTVLKNETLLQFGIDAQKMITSSRPIKPIKGKYDGELPDLHPLKCTISLPKHSIYANETSYPFSTNLGCSHPHTIFLQFDNEKVKNIHDVEVTNSQFQSRNMLKAFSVAAARARQLYGNTAVDFSNPIVVQSIQTDGRTFHFGVFQLNTLRLDDSEGVKNYWFNTCNQDLFHTCQYVTGKPVLEDFNRDVLRYLYAFYCNS</sequence>
<comment type="caution">
    <text evidence="9">The sequence shown here is derived from an EMBL/GenBank/DDBJ whole genome shotgun (WGS) entry which is preliminary data.</text>
</comment>
<evidence type="ECO:0000313" key="9">
    <source>
        <dbReference type="EMBL" id="CAD6994776.1"/>
    </source>
</evidence>
<evidence type="ECO:0000256" key="2">
    <source>
        <dbReference type="ARBA" id="ARBA00022946"/>
    </source>
</evidence>
<evidence type="ECO:0000256" key="8">
    <source>
        <dbReference type="ARBA" id="ARBA00041617"/>
    </source>
</evidence>
<keyword evidence="3" id="KW-0689">Ribosomal protein</keyword>
<evidence type="ECO:0000256" key="1">
    <source>
        <dbReference type="ARBA" id="ARBA00004173"/>
    </source>
</evidence>